<dbReference type="GO" id="GO:0008237">
    <property type="term" value="F:metallopeptidase activity"/>
    <property type="evidence" value="ECO:0007669"/>
    <property type="project" value="InterPro"/>
</dbReference>
<dbReference type="InterPro" id="IPR045569">
    <property type="entry name" value="Metalloprtase-TldD/E_C"/>
</dbReference>
<dbReference type="AlphaFoldDB" id="A0A645ANJ5"/>
<proteinExistence type="inferred from homology"/>
<feature type="domain" description="Metalloprotease TldD/E C-terminal" evidence="2">
    <location>
        <begin position="1"/>
        <end position="93"/>
    </location>
</feature>
<sequence>MTNTIFLKGDHTLQEMIAGIKHGYLLDGMQSGMEDPKNWGIQCMLTKGLEIVDGQFTGKMIAPVILTGYVPDLLKSIDMVGPKVSVFGSGYCGKGYKEYVKAADGGPYLRAKARLG</sequence>
<accession>A0A645ANJ5</accession>
<dbReference type="SUPFAM" id="SSF111283">
    <property type="entry name" value="Putative modulator of DNA gyrase, PmbA/TldD"/>
    <property type="match status" value="1"/>
</dbReference>
<evidence type="ECO:0000256" key="1">
    <source>
        <dbReference type="ARBA" id="ARBA00005836"/>
    </source>
</evidence>
<dbReference type="InterPro" id="IPR036059">
    <property type="entry name" value="TldD/PmbA_sf"/>
</dbReference>
<protein>
    <recommendedName>
        <fullName evidence="2">Metalloprotease TldD/E C-terminal domain-containing protein</fullName>
    </recommendedName>
</protein>
<gene>
    <name evidence="3" type="ORF">SDC9_101396</name>
</gene>
<reference evidence="3" key="1">
    <citation type="submission" date="2019-08" db="EMBL/GenBank/DDBJ databases">
        <authorList>
            <person name="Kucharzyk K."/>
            <person name="Murdoch R.W."/>
            <person name="Higgins S."/>
            <person name="Loffler F."/>
        </authorList>
    </citation>
    <scope>NUCLEOTIDE SEQUENCE</scope>
</reference>
<evidence type="ECO:0000259" key="2">
    <source>
        <dbReference type="Pfam" id="PF19289"/>
    </source>
</evidence>
<dbReference type="PANTHER" id="PTHR30624:SF0">
    <property type="entry name" value="METALLOPROTEASE SLR0863"/>
    <property type="match status" value="1"/>
</dbReference>
<dbReference type="Pfam" id="PF19289">
    <property type="entry name" value="PmbA_TldD_3rd"/>
    <property type="match status" value="1"/>
</dbReference>
<dbReference type="PANTHER" id="PTHR30624">
    <property type="entry name" value="UNCHARACTERIZED PROTEIN TLDD AND PMBA"/>
    <property type="match status" value="1"/>
</dbReference>
<dbReference type="EMBL" id="VSSQ01014886">
    <property type="protein sequence ID" value="MPM54617.1"/>
    <property type="molecule type" value="Genomic_DNA"/>
</dbReference>
<comment type="caution">
    <text evidence="3">The sequence shown here is derived from an EMBL/GenBank/DDBJ whole genome shotgun (WGS) entry which is preliminary data.</text>
</comment>
<dbReference type="GO" id="GO:0005829">
    <property type="term" value="C:cytosol"/>
    <property type="evidence" value="ECO:0007669"/>
    <property type="project" value="TreeGrafter"/>
</dbReference>
<name>A0A645ANJ5_9ZZZZ</name>
<comment type="similarity">
    <text evidence="1">Belongs to the peptidase U62 family.</text>
</comment>
<evidence type="ECO:0000313" key="3">
    <source>
        <dbReference type="EMBL" id="MPM54617.1"/>
    </source>
</evidence>
<organism evidence="3">
    <name type="scientific">bioreactor metagenome</name>
    <dbReference type="NCBI Taxonomy" id="1076179"/>
    <lineage>
        <taxon>unclassified sequences</taxon>
        <taxon>metagenomes</taxon>
        <taxon>ecological metagenomes</taxon>
    </lineage>
</organism>
<dbReference type="GO" id="GO:0006508">
    <property type="term" value="P:proteolysis"/>
    <property type="evidence" value="ECO:0007669"/>
    <property type="project" value="InterPro"/>
</dbReference>
<dbReference type="InterPro" id="IPR051463">
    <property type="entry name" value="Peptidase_U62_metallo"/>
</dbReference>